<dbReference type="HOGENOM" id="CLU_615101_0_0_6"/>
<dbReference type="STRING" id="391936.S7S_01010"/>
<evidence type="ECO:0000256" key="3">
    <source>
        <dbReference type="ARBA" id="ARBA00022452"/>
    </source>
</evidence>
<dbReference type="GO" id="GO:0015483">
    <property type="term" value="F:long-chain fatty acid transporting porin activity"/>
    <property type="evidence" value="ECO:0007669"/>
    <property type="project" value="TreeGrafter"/>
</dbReference>
<dbReference type="OrthoDB" id="6079686at2"/>
<keyword evidence="6" id="KW-0472">Membrane</keyword>
<organism evidence="8 9">
    <name type="scientific">Isoalcanivorax pacificus W11-5</name>
    <dbReference type="NCBI Taxonomy" id="391936"/>
    <lineage>
        <taxon>Bacteria</taxon>
        <taxon>Pseudomonadati</taxon>
        <taxon>Pseudomonadota</taxon>
        <taxon>Gammaproteobacteria</taxon>
        <taxon>Oceanospirillales</taxon>
        <taxon>Alcanivoracaceae</taxon>
        <taxon>Isoalcanivorax</taxon>
    </lineage>
</organism>
<dbReference type="Proteomes" id="UP000006764">
    <property type="component" value="Chromosome"/>
</dbReference>
<comment type="subcellular location">
    <subcellularLocation>
        <location evidence="1">Cell outer membrane</location>
        <topology evidence="1">Multi-pass membrane protein</topology>
    </subcellularLocation>
</comment>
<dbReference type="InterPro" id="IPR005017">
    <property type="entry name" value="OMPP1/FadL/TodX"/>
</dbReference>
<keyword evidence="5" id="KW-0732">Signal</keyword>
<proteinExistence type="inferred from homology"/>
<dbReference type="AlphaFoldDB" id="A0A0B4XHT3"/>
<keyword evidence="4" id="KW-0812">Transmembrane</keyword>
<protein>
    <submittedName>
        <fullName evidence="8">Outer membrane protein transport protein (OMPP1/FadL/TodX)</fullName>
    </submittedName>
</protein>
<dbReference type="KEGG" id="apac:S7S_01010"/>
<name>A0A0B4XHT3_9GAMM</name>
<sequence>MSAIESVRRGTVRRAAQPLTTIACASLLLGAVVPAVANMGNTATTYGILPMDIASAQAMSMFNTQVSATYYNPAYLARDQRGELTGGLFHAEHELRVESQGGSNPPVRSGGDVLDDTPSQQVLIGLKTDISSITKYDKPLYLGFMAGIEEFGQEMLAFTSETSDEGQFFNYGRQPLFLNVGAGMNVWRGIDVGASLRVTLHADASMRTRSTLAGETSAESLKVKAKPVMRPIVGINIRWGETFCSQTPCWMDPIETALVYKGYSNTRTKVSANAVIPGTIPPPGLDLAIQTLDSFQPEIISAGLLYNWGRARIALAAEVQRWSRLEEEFERDTIKNQANMQFEDIVIPRLGITYQVSDIISVTTGVAYEKSPLENRESLDVNYFDNDRYVFGLGGSLEIKNPPILAFPMRLDFGYQYHMLRDRDFDLSRSSEPNNPYETITADGDVHVFAGSVTLKF</sequence>
<dbReference type="GO" id="GO:0009279">
    <property type="term" value="C:cell outer membrane"/>
    <property type="evidence" value="ECO:0007669"/>
    <property type="project" value="UniProtKB-SubCell"/>
</dbReference>
<reference evidence="8 9" key="1">
    <citation type="journal article" date="2012" name="J. Bacteriol.">
        <title>Genome sequence of an alkane-degrading bacterium, Alcanivorax pacificus type strain W11-5, isolated from deep sea sediment.</title>
        <authorList>
            <person name="Lai Q."/>
            <person name="Shao Z."/>
        </authorList>
    </citation>
    <scope>NUCLEOTIDE SEQUENCE [LARGE SCALE GENOMIC DNA]</scope>
    <source>
        <strain evidence="8 9">W11-5</strain>
    </source>
</reference>
<evidence type="ECO:0000256" key="7">
    <source>
        <dbReference type="ARBA" id="ARBA00023237"/>
    </source>
</evidence>
<evidence type="ECO:0000256" key="6">
    <source>
        <dbReference type="ARBA" id="ARBA00023136"/>
    </source>
</evidence>
<evidence type="ECO:0000256" key="2">
    <source>
        <dbReference type="ARBA" id="ARBA00008163"/>
    </source>
</evidence>
<dbReference type="Gene3D" id="2.40.160.60">
    <property type="entry name" value="Outer membrane protein transport protein (OMPP1/FadL/TodX)"/>
    <property type="match status" value="1"/>
</dbReference>
<evidence type="ECO:0000256" key="5">
    <source>
        <dbReference type="ARBA" id="ARBA00022729"/>
    </source>
</evidence>
<dbReference type="RefSeq" id="WP_008736095.1">
    <property type="nucleotide sequence ID" value="NZ_CP004387.1"/>
</dbReference>
<keyword evidence="9" id="KW-1185">Reference proteome</keyword>
<evidence type="ECO:0000256" key="4">
    <source>
        <dbReference type="ARBA" id="ARBA00022692"/>
    </source>
</evidence>
<dbReference type="EMBL" id="CP004387">
    <property type="protein sequence ID" value="AJD46626.1"/>
    <property type="molecule type" value="Genomic_DNA"/>
</dbReference>
<gene>
    <name evidence="8" type="ORF">S7S_01010</name>
</gene>
<dbReference type="PANTHER" id="PTHR35093:SF8">
    <property type="entry name" value="OUTER MEMBRANE PROTEIN NMB0088-RELATED"/>
    <property type="match status" value="1"/>
</dbReference>
<dbReference type="SMR" id="A0A0B4XHT3"/>
<comment type="similarity">
    <text evidence="2">Belongs to the OmpP1/FadL family.</text>
</comment>
<accession>A0A0B4XHT3</accession>
<keyword evidence="7" id="KW-0998">Cell outer membrane</keyword>
<dbReference type="Pfam" id="PF03349">
    <property type="entry name" value="Toluene_X"/>
    <property type="match status" value="1"/>
</dbReference>
<keyword evidence="3" id="KW-1134">Transmembrane beta strand</keyword>
<dbReference type="PANTHER" id="PTHR35093">
    <property type="entry name" value="OUTER MEMBRANE PROTEIN NMB0088-RELATED"/>
    <property type="match status" value="1"/>
</dbReference>
<evidence type="ECO:0000313" key="8">
    <source>
        <dbReference type="EMBL" id="AJD46626.1"/>
    </source>
</evidence>
<dbReference type="SUPFAM" id="SSF56935">
    <property type="entry name" value="Porins"/>
    <property type="match status" value="1"/>
</dbReference>
<evidence type="ECO:0000256" key="1">
    <source>
        <dbReference type="ARBA" id="ARBA00004571"/>
    </source>
</evidence>
<evidence type="ECO:0000313" key="9">
    <source>
        <dbReference type="Proteomes" id="UP000006764"/>
    </source>
</evidence>